<keyword evidence="1" id="KW-0560">Oxidoreductase</keyword>
<dbReference type="Proteomes" id="UP000320393">
    <property type="component" value="Unassembled WGS sequence"/>
</dbReference>
<dbReference type="AlphaFoldDB" id="A0A537LLM8"/>
<dbReference type="GO" id="GO:0051536">
    <property type="term" value="F:iron-sulfur cluster binding"/>
    <property type="evidence" value="ECO:0007669"/>
    <property type="project" value="InterPro"/>
</dbReference>
<dbReference type="EMBL" id="VBAM01000371">
    <property type="protein sequence ID" value="TMJ08925.1"/>
    <property type="molecule type" value="Genomic_DNA"/>
</dbReference>
<protein>
    <submittedName>
        <fullName evidence="2">(2Fe-2S)-binding protein</fullName>
    </submittedName>
</protein>
<dbReference type="GO" id="GO:0016491">
    <property type="term" value="F:oxidoreductase activity"/>
    <property type="evidence" value="ECO:0007669"/>
    <property type="project" value="UniProtKB-KW"/>
</dbReference>
<dbReference type="SUPFAM" id="SSF54292">
    <property type="entry name" value="2Fe-2S ferredoxin-like"/>
    <property type="match status" value="1"/>
</dbReference>
<sequence length="98" mass="10542">MTSRIEEHPVLGKAPPRRRLHFSFDGKAIAAVEGDSIASALLANDIRLIRHARGGEPRGLFCGIGHCYECRVVVNGVANCRACLLMVRDGMVVESVAG</sequence>
<evidence type="ECO:0000256" key="1">
    <source>
        <dbReference type="ARBA" id="ARBA00023002"/>
    </source>
</evidence>
<evidence type="ECO:0000313" key="2">
    <source>
        <dbReference type="EMBL" id="TMJ08925.1"/>
    </source>
</evidence>
<name>A0A537LLM8_9BACT</name>
<dbReference type="Pfam" id="PF13510">
    <property type="entry name" value="Fer2_4"/>
    <property type="match status" value="1"/>
</dbReference>
<evidence type="ECO:0000313" key="3">
    <source>
        <dbReference type="Proteomes" id="UP000320393"/>
    </source>
</evidence>
<dbReference type="InterPro" id="IPR042204">
    <property type="entry name" value="2Fe-2S-bd_N"/>
</dbReference>
<dbReference type="InterPro" id="IPR036010">
    <property type="entry name" value="2Fe-2S_ferredoxin-like_sf"/>
</dbReference>
<proteinExistence type="predicted"/>
<gene>
    <name evidence="2" type="ORF">E6H02_09475</name>
</gene>
<dbReference type="Gene3D" id="3.10.20.440">
    <property type="entry name" value="2Fe-2S iron-sulphur cluster binding domain, sarcosine oxidase, alpha subunit, N-terminal domain"/>
    <property type="match status" value="1"/>
</dbReference>
<accession>A0A537LLM8</accession>
<organism evidence="2 3">
    <name type="scientific">Candidatus Segetimicrobium genomatis</name>
    <dbReference type="NCBI Taxonomy" id="2569760"/>
    <lineage>
        <taxon>Bacteria</taxon>
        <taxon>Bacillati</taxon>
        <taxon>Candidatus Sysuimicrobiota</taxon>
        <taxon>Candidatus Sysuimicrobiia</taxon>
        <taxon>Candidatus Sysuimicrobiales</taxon>
        <taxon>Candidatus Segetimicrobiaceae</taxon>
        <taxon>Candidatus Segetimicrobium</taxon>
    </lineage>
</organism>
<reference evidence="2 3" key="1">
    <citation type="journal article" date="2019" name="Nat. Microbiol.">
        <title>Mediterranean grassland soil C-N compound turnover is dependent on rainfall and depth, and is mediated by genomically divergent microorganisms.</title>
        <authorList>
            <person name="Diamond S."/>
            <person name="Andeer P.F."/>
            <person name="Li Z."/>
            <person name="Crits-Christoph A."/>
            <person name="Burstein D."/>
            <person name="Anantharaman K."/>
            <person name="Lane K.R."/>
            <person name="Thomas B.C."/>
            <person name="Pan C."/>
            <person name="Northen T.R."/>
            <person name="Banfield J.F."/>
        </authorList>
    </citation>
    <scope>NUCLEOTIDE SEQUENCE [LARGE SCALE GENOMIC DNA]</scope>
    <source>
        <strain evidence="2">NP_5</strain>
    </source>
</reference>
<comment type="caution">
    <text evidence="2">The sequence shown here is derived from an EMBL/GenBank/DDBJ whole genome shotgun (WGS) entry which is preliminary data.</text>
</comment>